<dbReference type="NCBIfam" id="NF045470">
    <property type="entry name" value="Opp2B"/>
    <property type="match status" value="1"/>
</dbReference>
<keyword evidence="16" id="KW-1185">Reference proteome</keyword>
<evidence type="ECO:0000256" key="12">
    <source>
        <dbReference type="ARBA" id="ARBA00044774"/>
    </source>
</evidence>
<comment type="subunit">
    <text evidence="11">The complex is composed of two ATP-binding proteins (NikD and NikE), two transmembrane proteins (NikB and NikC) and a solute-binding protein (NikA).</text>
</comment>
<comment type="similarity">
    <text evidence="10">Belongs to the binding-protein-dependent transport system permease family. OppBC subfamily.</text>
</comment>
<evidence type="ECO:0000313" key="15">
    <source>
        <dbReference type="EMBL" id="AKL96869.1"/>
    </source>
</evidence>
<dbReference type="RefSeq" id="WP_044824356.1">
    <property type="nucleotide sequence ID" value="NZ_CP009687.1"/>
</dbReference>
<keyword evidence="9 13" id="KW-0472">Membrane</keyword>
<gene>
    <name evidence="15" type="primary">nikB</name>
    <name evidence="15" type="ORF">CACET_c34260</name>
</gene>
<dbReference type="InterPro" id="IPR050045">
    <property type="entry name" value="Opp2B"/>
</dbReference>
<keyword evidence="2 13" id="KW-0813">Transport</keyword>
<evidence type="ECO:0000259" key="14">
    <source>
        <dbReference type="PROSITE" id="PS50928"/>
    </source>
</evidence>
<feature type="transmembrane region" description="Helical" evidence="13">
    <location>
        <begin position="96"/>
        <end position="125"/>
    </location>
</feature>
<dbReference type="InterPro" id="IPR045621">
    <property type="entry name" value="BPD_transp_1_N"/>
</dbReference>
<evidence type="ECO:0000256" key="6">
    <source>
        <dbReference type="ARBA" id="ARBA00022989"/>
    </source>
</evidence>
<dbReference type="SUPFAM" id="SSF161098">
    <property type="entry name" value="MetI-like"/>
    <property type="match status" value="1"/>
</dbReference>
<dbReference type="NCBIfam" id="NF045469">
    <property type="entry name" value="Opp1B"/>
    <property type="match status" value="1"/>
</dbReference>
<dbReference type="InterPro" id="IPR035906">
    <property type="entry name" value="MetI-like_sf"/>
</dbReference>
<evidence type="ECO:0000256" key="8">
    <source>
        <dbReference type="ARBA" id="ARBA00023112"/>
    </source>
</evidence>
<dbReference type="InterPro" id="IPR000515">
    <property type="entry name" value="MetI-like"/>
</dbReference>
<dbReference type="InterPro" id="IPR050036">
    <property type="entry name" value="CntB"/>
</dbReference>
<dbReference type="GO" id="GO:0071916">
    <property type="term" value="F:dipeptide transmembrane transporter activity"/>
    <property type="evidence" value="ECO:0007669"/>
    <property type="project" value="TreeGrafter"/>
</dbReference>
<reference evidence="15 16" key="1">
    <citation type="submission" date="2014-10" db="EMBL/GenBank/DDBJ databases">
        <title>Genome sequence of Clostridium aceticum DSM 1496.</title>
        <authorList>
            <person name="Poehlein A."/>
            <person name="Schiel-Bengelsdorf B."/>
            <person name="Gottschalk G."/>
            <person name="Duerre P."/>
            <person name="Daniel R."/>
        </authorList>
    </citation>
    <scope>NUCLEOTIDE SEQUENCE [LARGE SCALE GENOMIC DNA]</scope>
    <source>
        <strain evidence="15 16">DSM 1496</strain>
    </source>
</reference>
<dbReference type="OrthoDB" id="9773221at2"/>
<feature type="domain" description="ABC transmembrane type-1" evidence="14">
    <location>
        <begin position="98"/>
        <end position="299"/>
    </location>
</feature>
<sequence>MRNFILRRLISLIPILLGISIITFILVQLVPVDPAEVYLRMSQIPPTDEAIAVTRAELGLDQPLYQQYIHWIRNAMRLDFGKSFATRNPVLEELLYYFPATIQLAITSLILVIVISIPMAIFSALYKDTAFDHICRFFAFVGASMPSFWIGLLFIYFFSLKLDLLPVMGRGSIQHLILPSLTLALGSVATYTRLLRTTILENLNEHFVLYAKTRGLKERFIILRHVLKNAMLPVVTAFGMSMGHMLAGSVIVENVFAWPGVGRYIISAIFNRDYPVIQCYVLLIAIIFVFSNLLVDILYGILDPRIRMGED</sequence>
<evidence type="ECO:0000256" key="10">
    <source>
        <dbReference type="ARBA" id="ARBA00024202"/>
    </source>
</evidence>
<evidence type="ECO:0000256" key="2">
    <source>
        <dbReference type="ARBA" id="ARBA00022448"/>
    </source>
</evidence>
<feature type="transmembrane region" description="Helical" evidence="13">
    <location>
        <begin position="172"/>
        <end position="191"/>
    </location>
</feature>
<protein>
    <recommendedName>
        <fullName evidence="12">Nickel import system permease protein NikB</fullName>
    </recommendedName>
</protein>
<dbReference type="Gene3D" id="1.10.3720.10">
    <property type="entry name" value="MetI-like"/>
    <property type="match status" value="1"/>
</dbReference>
<dbReference type="PROSITE" id="PS50928">
    <property type="entry name" value="ABC_TM1"/>
    <property type="match status" value="1"/>
</dbReference>
<organism evidence="15 16">
    <name type="scientific">Clostridium aceticum</name>
    <dbReference type="NCBI Taxonomy" id="84022"/>
    <lineage>
        <taxon>Bacteria</taxon>
        <taxon>Bacillati</taxon>
        <taxon>Bacillota</taxon>
        <taxon>Clostridia</taxon>
        <taxon>Eubacteriales</taxon>
        <taxon>Clostridiaceae</taxon>
        <taxon>Clostridium</taxon>
    </lineage>
</organism>
<keyword evidence="5 13" id="KW-0812">Transmembrane</keyword>
<dbReference type="GO" id="GO:0015099">
    <property type="term" value="F:nickel cation transmembrane transporter activity"/>
    <property type="evidence" value="ECO:0007669"/>
    <property type="project" value="InterPro"/>
</dbReference>
<dbReference type="PANTHER" id="PTHR43163:SF6">
    <property type="entry name" value="DIPEPTIDE TRANSPORT SYSTEM PERMEASE PROTEIN DPPB-RELATED"/>
    <property type="match status" value="1"/>
</dbReference>
<evidence type="ECO:0000256" key="11">
    <source>
        <dbReference type="ARBA" id="ARBA00038669"/>
    </source>
</evidence>
<feature type="transmembrane region" description="Helical" evidence="13">
    <location>
        <begin position="137"/>
        <end position="160"/>
    </location>
</feature>
<feature type="transmembrane region" description="Helical" evidence="13">
    <location>
        <begin position="280"/>
        <end position="302"/>
    </location>
</feature>
<keyword evidence="8" id="KW-0921">Nickel transport</keyword>
<evidence type="ECO:0000256" key="3">
    <source>
        <dbReference type="ARBA" id="ARBA00022475"/>
    </source>
</evidence>
<dbReference type="STRING" id="84022.CACET_c34260"/>
<keyword evidence="4" id="KW-0533">Nickel</keyword>
<keyword evidence="3" id="KW-1003">Cell membrane</keyword>
<dbReference type="PATRIC" id="fig|84022.5.peg.3619"/>
<proteinExistence type="inferred from homology"/>
<dbReference type="Proteomes" id="UP000035704">
    <property type="component" value="Chromosome"/>
</dbReference>
<feature type="transmembrane region" description="Helical" evidence="13">
    <location>
        <begin position="230"/>
        <end position="252"/>
    </location>
</feature>
<dbReference type="Pfam" id="PF00528">
    <property type="entry name" value="BPD_transp_1"/>
    <property type="match status" value="1"/>
</dbReference>
<dbReference type="AlphaFoldDB" id="A0A0D8IBJ5"/>
<evidence type="ECO:0000256" key="5">
    <source>
        <dbReference type="ARBA" id="ARBA00022692"/>
    </source>
</evidence>
<dbReference type="CDD" id="cd06261">
    <property type="entry name" value="TM_PBP2"/>
    <property type="match status" value="1"/>
</dbReference>
<evidence type="ECO:0000256" key="9">
    <source>
        <dbReference type="ARBA" id="ARBA00023136"/>
    </source>
</evidence>
<dbReference type="KEGG" id="cace:CACET_c34260"/>
<evidence type="ECO:0000256" key="1">
    <source>
        <dbReference type="ARBA" id="ARBA00004651"/>
    </source>
</evidence>
<keyword evidence="7" id="KW-0406">Ion transport</keyword>
<feature type="transmembrane region" description="Helical" evidence="13">
    <location>
        <begin position="12"/>
        <end position="31"/>
    </location>
</feature>
<dbReference type="GO" id="GO:0005886">
    <property type="term" value="C:plasma membrane"/>
    <property type="evidence" value="ECO:0007669"/>
    <property type="project" value="UniProtKB-SubCell"/>
</dbReference>
<evidence type="ECO:0000256" key="7">
    <source>
        <dbReference type="ARBA" id="ARBA00023065"/>
    </source>
</evidence>
<keyword evidence="6 13" id="KW-1133">Transmembrane helix</keyword>
<name>A0A0D8IBJ5_9CLOT</name>
<dbReference type="EMBL" id="CP009687">
    <property type="protein sequence ID" value="AKL96869.1"/>
    <property type="molecule type" value="Genomic_DNA"/>
</dbReference>
<evidence type="ECO:0000256" key="4">
    <source>
        <dbReference type="ARBA" id="ARBA00022596"/>
    </source>
</evidence>
<dbReference type="Pfam" id="PF19300">
    <property type="entry name" value="BPD_transp_1_N"/>
    <property type="match status" value="1"/>
</dbReference>
<evidence type="ECO:0000256" key="13">
    <source>
        <dbReference type="RuleBase" id="RU363032"/>
    </source>
</evidence>
<accession>A0A0D8IBJ5</accession>
<comment type="subcellular location">
    <subcellularLocation>
        <location evidence="1 13">Cell membrane</location>
        <topology evidence="1 13">Multi-pass membrane protein</topology>
    </subcellularLocation>
</comment>
<dbReference type="PANTHER" id="PTHR43163">
    <property type="entry name" value="DIPEPTIDE TRANSPORT SYSTEM PERMEASE PROTEIN DPPB-RELATED"/>
    <property type="match status" value="1"/>
</dbReference>
<evidence type="ECO:0000313" key="16">
    <source>
        <dbReference type="Proteomes" id="UP000035704"/>
    </source>
</evidence>